<dbReference type="EMBL" id="JBHSSE010000003">
    <property type="protein sequence ID" value="MFC6200805.1"/>
    <property type="molecule type" value="Genomic_DNA"/>
</dbReference>
<keyword evidence="5" id="KW-1185">Reference proteome</keyword>
<dbReference type="Gene3D" id="3.40.630.30">
    <property type="match status" value="1"/>
</dbReference>
<proteinExistence type="predicted"/>
<dbReference type="InterPro" id="IPR050832">
    <property type="entry name" value="Bact_Acetyltransf"/>
</dbReference>
<feature type="domain" description="N-acetyltransferase" evidence="3">
    <location>
        <begin position="4"/>
        <end position="161"/>
    </location>
</feature>
<keyword evidence="1 4" id="KW-0808">Transferase</keyword>
<dbReference type="PROSITE" id="PS51186">
    <property type="entry name" value="GNAT"/>
    <property type="match status" value="1"/>
</dbReference>
<dbReference type="InterPro" id="IPR000182">
    <property type="entry name" value="GNAT_dom"/>
</dbReference>
<comment type="caution">
    <text evidence="4">The sequence shown here is derived from an EMBL/GenBank/DDBJ whole genome shotgun (WGS) entry which is preliminary data.</text>
</comment>
<dbReference type="CDD" id="cd04301">
    <property type="entry name" value="NAT_SF"/>
    <property type="match status" value="1"/>
</dbReference>
<dbReference type="Proteomes" id="UP001596171">
    <property type="component" value="Unassembled WGS sequence"/>
</dbReference>
<dbReference type="InterPro" id="IPR016181">
    <property type="entry name" value="Acyl_CoA_acyltransferase"/>
</dbReference>
<name>A0ABW1SGW7_9LACO</name>
<dbReference type="PANTHER" id="PTHR43877">
    <property type="entry name" value="AMINOALKYLPHOSPHONATE N-ACETYLTRANSFERASE-RELATED-RELATED"/>
    <property type="match status" value="1"/>
</dbReference>
<dbReference type="GO" id="GO:0016746">
    <property type="term" value="F:acyltransferase activity"/>
    <property type="evidence" value="ECO:0007669"/>
    <property type="project" value="UniProtKB-KW"/>
</dbReference>
<dbReference type="RefSeq" id="WP_137615101.1">
    <property type="nucleotide sequence ID" value="NZ_BJDI01000001.1"/>
</dbReference>
<dbReference type="PANTHER" id="PTHR43877:SF2">
    <property type="entry name" value="AMINOALKYLPHOSPHONATE N-ACETYLTRANSFERASE-RELATED"/>
    <property type="match status" value="1"/>
</dbReference>
<reference evidence="5" key="1">
    <citation type="journal article" date="2019" name="Int. J. Syst. Evol. Microbiol.">
        <title>The Global Catalogue of Microorganisms (GCM) 10K type strain sequencing project: providing services to taxonomists for standard genome sequencing and annotation.</title>
        <authorList>
            <consortium name="The Broad Institute Genomics Platform"/>
            <consortium name="The Broad Institute Genome Sequencing Center for Infectious Disease"/>
            <person name="Wu L."/>
            <person name="Ma J."/>
        </authorList>
    </citation>
    <scope>NUCLEOTIDE SEQUENCE [LARGE SCALE GENOMIC DNA]</scope>
    <source>
        <strain evidence="5">CCM 8930</strain>
    </source>
</reference>
<gene>
    <name evidence="4" type="ORF">ACFP1L_02700</name>
</gene>
<protein>
    <submittedName>
        <fullName evidence="4">GNAT family N-acetyltransferase</fullName>
        <ecNumber evidence="4">2.3.-.-</ecNumber>
    </submittedName>
</protein>
<evidence type="ECO:0000256" key="1">
    <source>
        <dbReference type="ARBA" id="ARBA00022679"/>
    </source>
</evidence>
<evidence type="ECO:0000256" key="2">
    <source>
        <dbReference type="ARBA" id="ARBA00023315"/>
    </source>
</evidence>
<evidence type="ECO:0000313" key="5">
    <source>
        <dbReference type="Proteomes" id="UP001596171"/>
    </source>
</evidence>
<dbReference type="SUPFAM" id="SSF55729">
    <property type="entry name" value="Acyl-CoA N-acyltransferases (Nat)"/>
    <property type="match status" value="1"/>
</dbReference>
<keyword evidence="2 4" id="KW-0012">Acyltransferase</keyword>
<dbReference type="EC" id="2.3.-.-" evidence="4"/>
<dbReference type="Pfam" id="PF00583">
    <property type="entry name" value="Acetyltransf_1"/>
    <property type="match status" value="1"/>
</dbReference>
<accession>A0ABW1SGW7</accession>
<evidence type="ECO:0000313" key="4">
    <source>
        <dbReference type="EMBL" id="MFC6200805.1"/>
    </source>
</evidence>
<sequence length="161" mass="17756">MSEIEIRYSTEADLPGLFAIDQQIWNSKNSPGPILAQTLTAYATNYPVGSQLVAVAGTQVLEMISWNPLPPFVSARFTWDIGIGVATAAQHQGVGQQLMRRLKLEAQQRGIHRIELNVLSTNPAARQFYAQQGFQVEGVSRGAFYLDGQFVDDYSLAILLD</sequence>
<evidence type="ECO:0000259" key="3">
    <source>
        <dbReference type="PROSITE" id="PS51186"/>
    </source>
</evidence>
<organism evidence="4 5">
    <name type="scientific">Lactiplantibacillus nangangensis</name>
    <dbReference type="NCBI Taxonomy" id="2559917"/>
    <lineage>
        <taxon>Bacteria</taxon>
        <taxon>Bacillati</taxon>
        <taxon>Bacillota</taxon>
        <taxon>Bacilli</taxon>
        <taxon>Lactobacillales</taxon>
        <taxon>Lactobacillaceae</taxon>
        <taxon>Lactiplantibacillus</taxon>
    </lineage>
</organism>